<accession>A0ABW0XK86</accession>
<protein>
    <submittedName>
        <fullName evidence="1">Uncharacterized protein</fullName>
    </submittedName>
</protein>
<comment type="caution">
    <text evidence="1">The sequence shown here is derived from an EMBL/GenBank/DDBJ whole genome shotgun (WGS) entry which is preliminary data.</text>
</comment>
<evidence type="ECO:0000313" key="1">
    <source>
        <dbReference type="EMBL" id="MFC5670851.1"/>
    </source>
</evidence>
<name>A0ABW0XK86_9ACTN</name>
<evidence type="ECO:0000313" key="2">
    <source>
        <dbReference type="Proteomes" id="UP001596183"/>
    </source>
</evidence>
<proteinExistence type="predicted"/>
<reference evidence="2" key="1">
    <citation type="journal article" date="2019" name="Int. J. Syst. Evol. Microbiol.">
        <title>The Global Catalogue of Microorganisms (GCM) 10K type strain sequencing project: providing services to taxonomists for standard genome sequencing and annotation.</title>
        <authorList>
            <consortium name="The Broad Institute Genomics Platform"/>
            <consortium name="The Broad Institute Genome Sequencing Center for Infectious Disease"/>
            <person name="Wu L."/>
            <person name="Ma J."/>
        </authorList>
    </citation>
    <scope>NUCLEOTIDE SEQUENCE [LARGE SCALE GENOMIC DNA]</scope>
    <source>
        <strain evidence="2">JCM 13852</strain>
    </source>
</reference>
<keyword evidence="2" id="KW-1185">Reference proteome</keyword>
<organism evidence="1 2">
    <name type="scientific">Streptomyces incanus</name>
    <dbReference type="NCBI Taxonomy" id="887453"/>
    <lineage>
        <taxon>Bacteria</taxon>
        <taxon>Bacillati</taxon>
        <taxon>Actinomycetota</taxon>
        <taxon>Actinomycetes</taxon>
        <taxon>Kitasatosporales</taxon>
        <taxon>Streptomycetaceae</taxon>
        <taxon>Streptomyces</taxon>
    </lineage>
</organism>
<dbReference type="EMBL" id="JBHSPC010000032">
    <property type="protein sequence ID" value="MFC5670851.1"/>
    <property type="molecule type" value="Genomic_DNA"/>
</dbReference>
<dbReference type="RefSeq" id="WP_381209864.1">
    <property type="nucleotide sequence ID" value="NZ_JBHSPC010000032.1"/>
</dbReference>
<gene>
    <name evidence="1" type="ORF">ACFP2V_12220</name>
</gene>
<sequence>MLKLLTSPRTARTVRGLIGNLIETAADAVRSLAPAEVEPVVEVAPDPAGLYEADEMPATEAIEAAAAEYERAADQARRADRGKRAAKKVLDRLPAGVYGAWRIFRTPSSRQTPDLAEITRIFKAHGLGPVPMKPCAASLKVEAVEVAALAVAA</sequence>
<dbReference type="Proteomes" id="UP001596183">
    <property type="component" value="Unassembled WGS sequence"/>
</dbReference>